<name>A0ABR9W2N7_9MICO</name>
<dbReference type="EMBL" id="JADEYR010000013">
    <property type="protein sequence ID" value="MBE9404701.1"/>
    <property type="molecule type" value="Genomic_DNA"/>
</dbReference>
<evidence type="ECO:0000313" key="4">
    <source>
        <dbReference type="Proteomes" id="UP000644727"/>
    </source>
</evidence>
<keyword evidence="4" id="KW-1185">Reference proteome</keyword>
<dbReference type="Pfam" id="PF13635">
    <property type="entry name" value="DUF4143"/>
    <property type="match status" value="1"/>
</dbReference>
<comment type="caution">
    <text evidence="3">The sequence shown here is derived from an EMBL/GenBank/DDBJ whole genome shotgun (WGS) entry which is preliminary data.</text>
</comment>
<dbReference type="RefSeq" id="WP_193866448.1">
    <property type="nucleotide sequence ID" value="NZ_JADEYR010000013.1"/>
</dbReference>
<dbReference type="InterPro" id="IPR025420">
    <property type="entry name" value="DUF4143"/>
</dbReference>
<evidence type="ECO:0000259" key="1">
    <source>
        <dbReference type="Pfam" id="PF13173"/>
    </source>
</evidence>
<gene>
    <name evidence="3" type="ORF">IOE58_11070</name>
</gene>
<sequence>MDTLTNFGVAYRPRVVDAVVSSALAGSGAVIIEGPRGCGKTMTALNLAESYVFLDSPEAQELAEVAPQVLLDGAQPRLLDEWQVMPEMWNRVRRQVDLGGHRGSFILTGSAVPSDDVTRHSGAGRFLRVREHTLTWFEKGCSRGSVSLRSLLDGEPVETVAAAPTLDDVIAGVVRSGFPGLVDLSEEGALRQARAYLGEVARTDLPRLASTRQRPVVIDQLLRSFARSTASEVTQAAILKDLEPVAGSMARETLASLIEVLRRMFVVEAVPAWIPRLRSKARVRTSPKYHLADPVLSAAALGATSADLRRDLETLGLMFESAVVHDLMALGEASGAQVHHYRDSNGREIDAVLTWPGGRWAAVEVKLGGRAAGAAAEKLRVTVEDIATHAGPPVFTAVVTGTGATMQLDNGVSTFPLAALGS</sequence>
<feature type="domain" description="DUF4143" evidence="2">
    <location>
        <begin position="204"/>
        <end position="367"/>
    </location>
</feature>
<keyword evidence="3" id="KW-0067">ATP-binding</keyword>
<dbReference type="InterPro" id="IPR027417">
    <property type="entry name" value="P-loop_NTPase"/>
</dbReference>
<accession>A0ABR9W2N7</accession>
<evidence type="ECO:0000259" key="2">
    <source>
        <dbReference type="Pfam" id="PF13635"/>
    </source>
</evidence>
<dbReference type="PANTHER" id="PTHR43566">
    <property type="entry name" value="CONSERVED PROTEIN"/>
    <property type="match status" value="1"/>
</dbReference>
<dbReference type="PANTHER" id="PTHR43566:SF2">
    <property type="entry name" value="DUF4143 DOMAIN-CONTAINING PROTEIN"/>
    <property type="match status" value="1"/>
</dbReference>
<dbReference type="SUPFAM" id="SSF52540">
    <property type="entry name" value="P-loop containing nucleoside triphosphate hydrolases"/>
    <property type="match status" value="1"/>
</dbReference>
<evidence type="ECO:0000313" key="3">
    <source>
        <dbReference type="EMBL" id="MBE9404701.1"/>
    </source>
</evidence>
<keyword evidence="3" id="KW-0547">Nucleotide-binding</keyword>
<feature type="domain" description="AAA" evidence="1">
    <location>
        <begin position="29"/>
        <end position="129"/>
    </location>
</feature>
<dbReference type="InterPro" id="IPR041682">
    <property type="entry name" value="AAA_14"/>
</dbReference>
<dbReference type="Proteomes" id="UP000644727">
    <property type="component" value="Unassembled WGS sequence"/>
</dbReference>
<organism evidence="3 4">
    <name type="scientific">Brachybacterium epidermidis</name>
    <dbReference type="NCBI Taxonomy" id="2781983"/>
    <lineage>
        <taxon>Bacteria</taxon>
        <taxon>Bacillati</taxon>
        <taxon>Actinomycetota</taxon>
        <taxon>Actinomycetes</taxon>
        <taxon>Micrococcales</taxon>
        <taxon>Dermabacteraceae</taxon>
        <taxon>Brachybacterium</taxon>
    </lineage>
</organism>
<reference evidence="3 4" key="1">
    <citation type="submission" date="2020-10" db="EMBL/GenBank/DDBJ databases">
        <title>Draft genome and description of Brachybacterium epidermidis sp nov.</title>
        <authorList>
            <person name="Boxberger M."/>
            <person name="La Scola B."/>
        </authorList>
    </citation>
    <scope>NUCLEOTIDE SEQUENCE [LARGE SCALE GENOMIC DNA]</scope>
    <source>
        <strain evidence="3 4">Marseille-Q2903</strain>
    </source>
</reference>
<dbReference type="GO" id="GO:0005524">
    <property type="term" value="F:ATP binding"/>
    <property type="evidence" value="ECO:0007669"/>
    <property type="project" value="UniProtKB-KW"/>
</dbReference>
<dbReference type="Pfam" id="PF13173">
    <property type="entry name" value="AAA_14"/>
    <property type="match status" value="1"/>
</dbReference>
<protein>
    <submittedName>
        <fullName evidence="3">ATP-binding protein</fullName>
    </submittedName>
</protein>
<proteinExistence type="predicted"/>